<protein>
    <submittedName>
        <fullName evidence="2">Uncharacterized protein</fullName>
    </submittedName>
</protein>
<evidence type="ECO:0000313" key="2">
    <source>
        <dbReference type="EMBL" id="GAA0936978.1"/>
    </source>
</evidence>
<proteinExistence type="predicted"/>
<feature type="region of interest" description="Disordered" evidence="1">
    <location>
        <begin position="108"/>
        <end position="147"/>
    </location>
</feature>
<organism evidence="2 3">
    <name type="scientific">Streptomyces rhizosphaericus</name>
    <dbReference type="NCBI Taxonomy" id="114699"/>
    <lineage>
        <taxon>Bacteria</taxon>
        <taxon>Bacillati</taxon>
        <taxon>Actinomycetota</taxon>
        <taxon>Actinomycetes</taxon>
        <taxon>Kitasatosporales</taxon>
        <taxon>Streptomycetaceae</taxon>
        <taxon>Streptomyces</taxon>
        <taxon>Streptomyces violaceusniger group</taxon>
    </lineage>
</organism>
<sequence length="147" mass="14923">MATGSAHFSTAASEERPGTRSSRSAAWSSIAIISWIQPMSLELKVPDIACPLGARVAGCRAADVDGVSSDGFPPPSPHPAASSDTSTATDAARRAAVAAAMSTPLVTRVRGCGRSPPSRGSAHRQGGAALPGCAFSRSVRDGRRGHT</sequence>
<reference evidence="2 3" key="1">
    <citation type="journal article" date="2019" name="Int. J. Syst. Evol. Microbiol.">
        <title>The Global Catalogue of Microorganisms (GCM) 10K type strain sequencing project: providing services to taxonomists for standard genome sequencing and annotation.</title>
        <authorList>
            <consortium name="The Broad Institute Genomics Platform"/>
            <consortium name="The Broad Institute Genome Sequencing Center for Infectious Disease"/>
            <person name="Wu L."/>
            <person name="Ma J."/>
        </authorList>
    </citation>
    <scope>NUCLEOTIDE SEQUENCE [LARGE SCALE GENOMIC DNA]</scope>
    <source>
        <strain evidence="2 3">JCM 11444</strain>
    </source>
</reference>
<feature type="compositionally biased region" description="Low complexity" evidence="1">
    <location>
        <begin position="79"/>
        <end position="94"/>
    </location>
</feature>
<accession>A0ABN1Q304</accession>
<dbReference type="EMBL" id="BAAAID010000031">
    <property type="protein sequence ID" value="GAA0936978.1"/>
    <property type="molecule type" value="Genomic_DNA"/>
</dbReference>
<dbReference type="Proteomes" id="UP001500418">
    <property type="component" value="Unassembled WGS sequence"/>
</dbReference>
<feature type="region of interest" description="Disordered" evidence="1">
    <location>
        <begin position="64"/>
        <end position="94"/>
    </location>
</feature>
<name>A0ABN1Q304_9ACTN</name>
<feature type="region of interest" description="Disordered" evidence="1">
    <location>
        <begin position="1"/>
        <end position="25"/>
    </location>
</feature>
<evidence type="ECO:0000313" key="3">
    <source>
        <dbReference type="Proteomes" id="UP001500418"/>
    </source>
</evidence>
<feature type="compositionally biased region" description="Polar residues" evidence="1">
    <location>
        <begin position="1"/>
        <end position="12"/>
    </location>
</feature>
<keyword evidence="3" id="KW-1185">Reference proteome</keyword>
<feature type="compositionally biased region" description="Basic and acidic residues" evidence="1">
    <location>
        <begin position="138"/>
        <end position="147"/>
    </location>
</feature>
<comment type="caution">
    <text evidence="2">The sequence shown here is derived from an EMBL/GenBank/DDBJ whole genome shotgun (WGS) entry which is preliminary data.</text>
</comment>
<gene>
    <name evidence="2" type="ORF">GCM10009575_048490</name>
</gene>
<evidence type="ECO:0000256" key="1">
    <source>
        <dbReference type="SAM" id="MobiDB-lite"/>
    </source>
</evidence>